<reference evidence="2" key="1">
    <citation type="journal article" date="2023" name="Hortic. Res.">
        <title>A chromosome-level phased genome enabling allele-level studies in sweet orange: a case study on citrus Huanglongbing tolerance.</title>
        <authorList>
            <person name="Wu B."/>
            <person name="Yu Q."/>
            <person name="Deng Z."/>
            <person name="Duan Y."/>
            <person name="Luo F."/>
            <person name="Gmitter F. Jr."/>
        </authorList>
    </citation>
    <scope>NUCLEOTIDE SEQUENCE [LARGE SCALE GENOMIC DNA]</scope>
    <source>
        <strain evidence="2">cv. Valencia</strain>
    </source>
</reference>
<accession>A0ACB8MZ12</accession>
<name>A0ACB8MZ12_CITSI</name>
<protein>
    <submittedName>
        <fullName evidence="1">UBA domain-containing protein</fullName>
    </submittedName>
</protein>
<gene>
    <name evidence="1" type="ORF">KPL71_003537</name>
</gene>
<dbReference type="Proteomes" id="UP000829398">
    <property type="component" value="Chromosome 2"/>
</dbReference>
<sequence length="574" mass="62166">MNTSQFMDKQIMDLTSSPSMDKDLMDLTNHHRPPQHEEDDRDVNNNGIGIKKEEIVPSYDFLPIRGGLSQSLNLDSSVNTDAAVGARVWNSSENKPNSSLSPVRNFGSLDNFDCPKFNLGNRSDATIVSDIDQTMKKYADNLLHVLEGVSARLTQLDARTRNLESSVDDLKVSVGSNHASTDGKMRQVENILREVQSGVLVLKDKQEMLEAQMQHGKLQGSKVDQPSESRSTVHTEAVHQSASASLQSHIQHPSPPVTFPRSVPPLPSTIAPPALQQNLSPATQQNLPAAPQQNLPPAVQLPNQFPQSQNPTVSQRDPYHPIPGQTQDVPSQQYPVPPTQQSQAPPPAPPHQPYQPTPPPPYSQPPQPQYSQPPQLPLSQSSLGHLPEETAYMPSQNYPPNLRQSASQTPSVSPPSQTYYGAPPSHLYESPPSRPNSGFPTGYGTHSGPNEPHPYGGPPSQYVSGSTIKPQQHSSAMMHSGGSGYLQLPSARVLPQSIPSASGVSGGPGSPGTGNRVPIDDVVDKVASMGFPRDHVRATVQKMTENGQSVDLNKVLDKLMSDGEVQPPRGWFGR</sequence>
<dbReference type="EMBL" id="CM039171">
    <property type="protein sequence ID" value="KAH9790872.1"/>
    <property type="molecule type" value="Genomic_DNA"/>
</dbReference>
<evidence type="ECO:0000313" key="2">
    <source>
        <dbReference type="Proteomes" id="UP000829398"/>
    </source>
</evidence>
<proteinExistence type="predicted"/>
<keyword evidence="2" id="KW-1185">Reference proteome</keyword>
<evidence type="ECO:0000313" key="1">
    <source>
        <dbReference type="EMBL" id="KAH9790872.1"/>
    </source>
</evidence>
<comment type="caution">
    <text evidence="1">The sequence shown here is derived from an EMBL/GenBank/DDBJ whole genome shotgun (WGS) entry which is preliminary data.</text>
</comment>
<organism evidence="1 2">
    <name type="scientific">Citrus sinensis</name>
    <name type="common">Sweet orange</name>
    <name type="synonym">Citrus aurantium var. sinensis</name>
    <dbReference type="NCBI Taxonomy" id="2711"/>
    <lineage>
        <taxon>Eukaryota</taxon>
        <taxon>Viridiplantae</taxon>
        <taxon>Streptophyta</taxon>
        <taxon>Embryophyta</taxon>
        <taxon>Tracheophyta</taxon>
        <taxon>Spermatophyta</taxon>
        <taxon>Magnoliopsida</taxon>
        <taxon>eudicotyledons</taxon>
        <taxon>Gunneridae</taxon>
        <taxon>Pentapetalae</taxon>
        <taxon>rosids</taxon>
        <taxon>malvids</taxon>
        <taxon>Sapindales</taxon>
        <taxon>Rutaceae</taxon>
        <taxon>Aurantioideae</taxon>
        <taxon>Citrus</taxon>
    </lineage>
</organism>